<dbReference type="Proteomes" id="UP000095472">
    <property type="component" value="Chromosome"/>
</dbReference>
<evidence type="ECO:0000313" key="1">
    <source>
        <dbReference type="EMBL" id="XPM62267.1"/>
    </source>
</evidence>
<keyword evidence="2" id="KW-1185">Reference proteome</keyword>
<reference evidence="1 2" key="1">
    <citation type="journal article" date="2016" name="Genome Announc.">
        <title>Draft Genome Sequence of the Thermotolerant Cyanobacterium Desertifilum sp. IPPAS B-1220.</title>
        <authorList>
            <person name="Mironov K.S."/>
            <person name="Sinetova M.A."/>
            <person name="Bolatkhan K."/>
            <person name="Zayadan B.K."/>
            <person name="Ustinova V.V."/>
            <person name="Kupriyanova E.V."/>
            <person name="Skrypnik A.N."/>
            <person name="Gogoleva N.E."/>
            <person name="Gogolev Y.V."/>
            <person name="Los D.A."/>
        </authorList>
    </citation>
    <scope>NUCLEOTIDE SEQUENCE [LARGE SCALE GENOMIC DNA]</scope>
    <source>
        <strain evidence="1 2">IPPAS B-1220</strain>
    </source>
</reference>
<accession>A0ACD5GNJ2</accession>
<evidence type="ECO:0000313" key="2">
    <source>
        <dbReference type="Proteomes" id="UP000095472"/>
    </source>
</evidence>
<sequence>MTRRELRWLLLTGLMLLTCWQTIACARVDNAGSQTDCYVVEHAAGVTCVPNTIQRLVTLDIASLENAIALGVQPVGGTLSERVPAHLHRTLGETANVGATGEPNLEQILAVKPDFIIGLGHHQAIYPQLSRIAPTVLVNFEHSGQWKEVFHQFSQVLNREAIAQQIMSEYRDRASALHEAIEAASSSQGLPFPPQVSVVRIYPDSINLYLRDSFVGTILQDAGLARPEAQNISASDAQQRFGNPIQVSISLERLEKADGDVLFVWTGEDTSQASQAARENLNRLKANPLWQQLKAMQTQRVYLVPDYWIGWGPIIAKATIDDLLKYLVEQKPKNSV</sequence>
<protein>
    <submittedName>
        <fullName evidence="1">ABC transporter substrate-binding protein</fullName>
    </submittedName>
</protein>
<name>A0ACD5GNJ2_9CYAN</name>
<proteinExistence type="predicted"/>
<dbReference type="EMBL" id="CP182909">
    <property type="protein sequence ID" value="XPM62267.1"/>
    <property type="molecule type" value="Genomic_DNA"/>
</dbReference>
<gene>
    <name evidence="1" type="ORF">BH720_020985</name>
</gene>
<organism evidence="1 2">
    <name type="scientific">Desertifilum tharense IPPAS B-1220</name>
    <dbReference type="NCBI Taxonomy" id="1781255"/>
    <lineage>
        <taxon>Bacteria</taxon>
        <taxon>Bacillati</taxon>
        <taxon>Cyanobacteriota</taxon>
        <taxon>Cyanophyceae</taxon>
        <taxon>Desertifilales</taxon>
        <taxon>Desertifilaceae</taxon>
        <taxon>Desertifilum</taxon>
    </lineage>
</organism>